<feature type="transmembrane region" description="Helical" evidence="5">
    <location>
        <begin position="28"/>
        <end position="46"/>
    </location>
</feature>
<keyword evidence="3 5" id="KW-1133">Transmembrane helix</keyword>
<evidence type="ECO:0000256" key="2">
    <source>
        <dbReference type="ARBA" id="ARBA00022692"/>
    </source>
</evidence>
<feature type="transmembrane region" description="Helical" evidence="5">
    <location>
        <begin position="166"/>
        <end position="186"/>
    </location>
</feature>
<accession>A0A9N8YQ00</accession>
<keyword evidence="4 5" id="KW-0472">Membrane</keyword>
<feature type="transmembrane region" description="Helical" evidence="5">
    <location>
        <begin position="89"/>
        <end position="112"/>
    </location>
</feature>
<evidence type="ECO:0000313" key="6">
    <source>
        <dbReference type="EMBL" id="CAG8444772.1"/>
    </source>
</evidence>
<dbReference type="Pfam" id="PF03619">
    <property type="entry name" value="Solute_trans_a"/>
    <property type="match status" value="1"/>
</dbReference>
<sequence length="321" mass="36494">MVPIYTIFDLLTYFFIRQSVYFATIRDLYQAASIISFFNLLLEYLGSSEHIRTIKLSRVTSTPAPLPFCCCSFNPSKHTLLLPGLKLGVLQYVLIFYLTTLIALILQFLGVFCKESWSIYFPQIHLVSVQTVSSLIANLCLNFFFRAVKDELSRYQLILKDICINWALFFVTYQEHALAIAVFVGLIRPTDNLTADDISTAIQSVLVSIEFFFLSILQLKAFSAAEYSSITGNALSSPNNSFSYKSMPPYTTLEVLLDALNPFDTIIDLMYVVNFIFKHMIMRRPEPAPPHHEVKRLSNLRSEPDLVPMISCIDLGESNNN</sequence>
<comment type="caution">
    <text evidence="6">The sequence shown here is derived from an EMBL/GenBank/DDBJ whole genome shotgun (WGS) entry which is preliminary data.</text>
</comment>
<comment type="subcellular location">
    <subcellularLocation>
        <location evidence="1">Membrane</location>
        <topology evidence="1">Multi-pass membrane protein</topology>
    </subcellularLocation>
</comment>
<dbReference type="PANTHER" id="PTHR23423">
    <property type="entry name" value="ORGANIC SOLUTE TRANSPORTER-RELATED"/>
    <property type="match status" value="1"/>
</dbReference>
<name>A0A9N8YQ00_FUNMO</name>
<evidence type="ECO:0000256" key="1">
    <source>
        <dbReference type="ARBA" id="ARBA00004141"/>
    </source>
</evidence>
<dbReference type="AlphaFoldDB" id="A0A9N8YQ00"/>
<keyword evidence="7" id="KW-1185">Reference proteome</keyword>
<dbReference type="EMBL" id="CAJVPP010000120">
    <property type="protein sequence ID" value="CAG8444772.1"/>
    <property type="molecule type" value="Genomic_DNA"/>
</dbReference>
<proteinExistence type="predicted"/>
<dbReference type="SMART" id="SM01417">
    <property type="entry name" value="Solute_trans_a"/>
    <property type="match status" value="1"/>
</dbReference>
<evidence type="ECO:0000256" key="4">
    <source>
        <dbReference type="ARBA" id="ARBA00023136"/>
    </source>
</evidence>
<protein>
    <submittedName>
        <fullName evidence="6">16864_t:CDS:1</fullName>
    </submittedName>
</protein>
<gene>
    <name evidence="6" type="ORF">FMOSSE_LOCUS1089</name>
</gene>
<feature type="transmembrane region" description="Helical" evidence="5">
    <location>
        <begin position="124"/>
        <end position="145"/>
    </location>
</feature>
<evidence type="ECO:0000313" key="7">
    <source>
        <dbReference type="Proteomes" id="UP000789375"/>
    </source>
</evidence>
<organism evidence="6 7">
    <name type="scientific">Funneliformis mosseae</name>
    <name type="common">Endomycorrhizal fungus</name>
    <name type="synonym">Glomus mosseae</name>
    <dbReference type="NCBI Taxonomy" id="27381"/>
    <lineage>
        <taxon>Eukaryota</taxon>
        <taxon>Fungi</taxon>
        <taxon>Fungi incertae sedis</taxon>
        <taxon>Mucoromycota</taxon>
        <taxon>Glomeromycotina</taxon>
        <taxon>Glomeromycetes</taxon>
        <taxon>Glomerales</taxon>
        <taxon>Glomeraceae</taxon>
        <taxon>Funneliformis</taxon>
    </lineage>
</organism>
<evidence type="ECO:0000256" key="5">
    <source>
        <dbReference type="SAM" id="Phobius"/>
    </source>
</evidence>
<dbReference type="GO" id="GO:0016020">
    <property type="term" value="C:membrane"/>
    <property type="evidence" value="ECO:0007669"/>
    <property type="project" value="UniProtKB-SubCell"/>
</dbReference>
<dbReference type="InterPro" id="IPR005178">
    <property type="entry name" value="Ostalpha/TMEM184C"/>
</dbReference>
<feature type="transmembrane region" description="Helical" evidence="5">
    <location>
        <begin position="198"/>
        <end position="217"/>
    </location>
</feature>
<keyword evidence="2 5" id="KW-0812">Transmembrane</keyword>
<reference evidence="6" key="1">
    <citation type="submission" date="2021-06" db="EMBL/GenBank/DDBJ databases">
        <authorList>
            <person name="Kallberg Y."/>
            <person name="Tangrot J."/>
            <person name="Rosling A."/>
        </authorList>
    </citation>
    <scope>NUCLEOTIDE SEQUENCE</scope>
    <source>
        <strain evidence="6">87-6 pot B 2015</strain>
    </source>
</reference>
<evidence type="ECO:0000256" key="3">
    <source>
        <dbReference type="ARBA" id="ARBA00022989"/>
    </source>
</evidence>
<dbReference type="Proteomes" id="UP000789375">
    <property type="component" value="Unassembled WGS sequence"/>
</dbReference>